<dbReference type="SUPFAM" id="SSF143011">
    <property type="entry name" value="RelE-like"/>
    <property type="match status" value="1"/>
</dbReference>
<gene>
    <name evidence="2" type="ORF">DW137_09470</name>
</gene>
<sequence>MCSRLRHIATIGMFDKDVKALKKKHVDLRLLIKPIRAIMDNDRALLDTKYRDHALTGNWNGYRELHVEGDWLLVYFIDDNDLVLVLTRTSTHDELYSAKTRANDIRSYKKSERRPMRGDDA</sequence>
<evidence type="ECO:0000256" key="1">
    <source>
        <dbReference type="ARBA" id="ARBA00022649"/>
    </source>
</evidence>
<dbReference type="RefSeq" id="WP_118269664.1">
    <property type="nucleotide sequence ID" value="NZ_QRLK01000009.1"/>
</dbReference>
<dbReference type="Proteomes" id="UP000283727">
    <property type="component" value="Unassembled WGS sequence"/>
</dbReference>
<evidence type="ECO:0000313" key="3">
    <source>
        <dbReference type="Proteomes" id="UP000283727"/>
    </source>
</evidence>
<dbReference type="AlphaFoldDB" id="A0A415C2U3"/>
<comment type="caution">
    <text evidence="2">The sequence shown here is derived from an EMBL/GenBank/DDBJ whole genome shotgun (WGS) entry which is preliminary data.</text>
</comment>
<dbReference type="GO" id="GO:0004521">
    <property type="term" value="F:RNA endonuclease activity"/>
    <property type="evidence" value="ECO:0007669"/>
    <property type="project" value="TreeGrafter"/>
</dbReference>
<dbReference type="InterPro" id="IPR004386">
    <property type="entry name" value="Toxin_YafQ-like"/>
</dbReference>
<dbReference type="PANTHER" id="PTHR40588">
    <property type="entry name" value="MRNA INTERFERASE TOXIN YAFQ"/>
    <property type="match status" value="1"/>
</dbReference>
<dbReference type="GO" id="GO:0006402">
    <property type="term" value="P:mRNA catabolic process"/>
    <property type="evidence" value="ECO:0007669"/>
    <property type="project" value="TreeGrafter"/>
</dbReference>
<dbReference type="InterPro" id="IPR035093">
    <property type="entry name" value="RelE/ParE_toxin_dom_sf"/>
</dbReference>
<protein>
    <submittedName>
        <fullName evidence="2">Type II toxin-antitoxin system YafQ family toxin</fullName>
    </submittedName>
</protein>
<dbReference type="PANTHER" id="PTHR40588:SF1">
    <property type="entry name" value="MRNA INTERFERASE TOXIN YAFQ"/>
    <property type="match status" value="1"/>
</dbReference>
<organism evidence="2 3">
    <name type="scientific">Bifidobacterium bifidum</name>
    <dbReference type="NCBI Taxonomy" id="1681"/>
    <lineage>
        <taxon>Bacteria</taxon>
        <taxon>Bacillati</taxon>
        <taxon>Actinomycetota</taxon>
        <taxon>Actinomycetes</taxon>
        <taxon>Bifidobacteriales</taxon>
        <taxon>Bifidobacteriaceae</taxon>
        <taxon>Bifidobacterium</taxon>
    </lineage>
</organism>
<keyword evidence="1" id="KW-1277">Toxin-antitoxin system</keyword>
<dbReference type="Gene3D" id="3.30.2310.20">
    <property type="entry name" value="RelE-like"/>
    <property type="match status" value="1"/>
</dbReference>
<dbReference type="EMBL" id="QRLR01000006">
    <property type="protein sequence ID" value="RHJ22046.1"/>
    <property type="molecule type" value="Genomic_DNA"/>
</dbReference>
<proteinExistence type="predicted"/>
<reference evidence="2 3" key="1">
    <citation type="submission" date="2018-08" db="EMBL/GenBank/DDBJ databases">
        <title>A genome reference for cultivated species of the human gut microbiota.</title>
        <authorList>
            <person name="Zou Y."/>
            <person name="Xue W."/>
            <person name="Luo G."/>
        </authorList>
    </citation>
    <scope>NUCLEOTIDE SEQUENCE [LARGE SCALE GENOMIC DNA]</scope>
    <source>
        <strain evidence="2 3">AM12-10</strain>
    </source>
</reference>
<dbReference type="GO" id="GO:0006415">
    <property type="term" value="P:translational termination"/>
    <property type="evidence" value="ECO:0007669"/>
    <property type="project" value="TreeGrafter"/>
</dbReference>
<dbReference type="NCBIfam" id="TIGR02385">
    <property type="entry name" value="RelE_StbE"/>
    <property type="match status" value="1"/>
</dbReference>
<dbReference type="Pfam" id="PF15738">
    <property type="entry name" value="YafQ_toxin"/>
    <property type="match status" value="1"/>
</dbReference>
<dbReference type="InterPro" id="IPR007712">
    <property type="entry name" value="RelE/ParE_toxin"/>
</dbReference>
<name>A0A415C2U3_BIFBI</name>
<evidence type="ECO:0000313" key="2">
    <source>
        <dbReference type="EMBL" id="RHJ22046.1"/>
    </source>
</evidence>
<accession>A0A415C2U3</accession>